<dbReference type="EMBL" id="CAAHFH010000001">
    <property type="protein sequence ID" value="VGO17965.1"/>
    <property type="molecule type" value="Genomic_DNA"/>
</dbReference>
<feature type="active site" description="Proton donor" evidence="6">
    <location>
        <position position="99"/>
    </location>
</feature>
<dbReference type="Gene3D" id="3.20.20.70">
    <property type="entry name" value="Aldolase class I"/>
    <property type="match status" value="1"/>
</dbReference>
<comment type="similarity">
    <text evidence="5">Belongs to the dus family.</text>
</comment>
<dbReference type="InterPro" id="IPR013785">
    <property type="entry name" value="Aldolase_TIM"/>
</dbReference>
<name>A0A6C2UCX1_9BACT</name>
<keyword evidence="4 5" id="KW-0560">Oxidoreductase</keyword>
<dbReference type="GO" id="GO:0017150">
    <property type="term" value="F:tRNA dihydrouridine synthase activity"/>
    <property type="evidence" value="ECO:0007669"/>
    <property type="project" value="InterPro"/>
</dbReference>
<dbReference type="GO" id="GO:0050660">
    <property type="term" value="F:flavin adenine dinucleotide binding"/>
    <property type="evidence" value="ECO:0007669"/>
    <property type="project" value="InterPro"/>
</dbReference>
<dbReference type="PANTHER" id="PTHR45846">
    <property type="entry name" value="TRNA-DIHYDROURIDINE(47) SYNTHASE [NAD(P)(+)]-LIKE"/>
    <property type="match status" value="1"/>
</dbReference>
<dbReference type="Pfam" id="PF01207">
    <property type="entry name" value="Dus"/>
    <property type="match status" value="1"/>
</dbReference>
<dbReference type="InterPro" id="IPR001269">
    <property type="entry name" value="DUS_fam"/>
</dbReference>
<evidence type="ECO:0000259" key="8">
    <source>
        <dbReference type="Pfam" id="PF01207"/>
    </source>
</evidence>
<protein>
    <recommendedName>
        <fullName evidence="5">tRNA-dihydrouridine synthase</fullName>
        <ecNumber evidence="5">1.3.1.-</ecNumber>
    </recommendedName>
</protein>
<feature type="binding site" evidence="7">
    <location>
        <position position="69"/>
    </location>
    <ligand>
        <name>FMN</name>
        <dbReference type="ChEBI" id="CHEBI:58210"/>
    </ligand>
</feature>
<gene>
    <name evidence="9" type="primary">dus_1</name>
    <name evidence="9" type="ORF">SCARR_00015</name>
</gene>
<evidence type="ECO:0000256" key="7">
    <source>
        <dbReference type="PIRSR" id="PIRSR006621-2"/>
    </source>
</evidence>
<evidence type="ECO:0000256" key="3">
    <source>
        <dbReference type="ARBA" id="ARBA00022694"/>
    </source>
</evidence>
<comment type="cofactor">
    <cofactor evidence="5 7">
        <name>FMN</name>
        <dbReference type="ChEBI" id="CHEBI:58210"/>
    </cofactor>
</comment>
<dbReference type="Proteomes" id="UP000346198">
    <property type="component" value="Unassembled WGS sequence"/>
</dbReference>
<dbReference type="AlphaFoldDB" id="A0A6C2UCX1"/>
<dbReference type="EC" id="1.3.1.-" evidence="5"/>
<feature type="domain" description="DUS-like FMN-binding" evidence="8">
    <location>
        <begin position="9"/>
        <end position="276"/>
    </location>
</feature>
<organism evidence="9 10">
    <name type="scientific">Pontiella sulfatireligans</name>
    <dbReference type="NCBI Taxonomy" id="2750658"/>
    <lineage>
        <taxon>Bacteria</taxon>
        <taxon>Pseudomonadati</taxon>
        <taxon>Kiritimatiellota</taxon>
        <taxon>Kiritimatiellia</taxon>
        <taxon>Kiritimatiellales</taxon>
        <taxon>Pontiellaceae</taxon>
        <taxon>Pontiella</taxon>
    </lineage>
</organism>
<comment type="function">
    <text evidence="5">Catalyzes the synthesis of 5,6-dihydrouridine (D), a modified base found in the D-loop of most tRNAs, via the reduction of the C5-C6 double bond in target uridines.</text>
</comment>
<sequence length="320" mass="36141">MPDSNPTLILAPMRGITTMFYRQAFVRHFQGLDVEMAPFISTVSAERINPKLLKDVLPENNSGLPLIPQVIGNKADDFVQMNIALHGLGYDEVNWNMGCPHKPIRKKRRGSGLLPYPDTVDAILDQVCERSPCRISVKVRLGVSDKSELMKLIPVLNKYPLSEVIVHPRTAEQMYDGTVDLDAFEEAYSALERPVCYNGDINSLAFYQTVKTRFPAIDRFMLGRGLLANPFLCEVIKAGNPKTDNAVQRIADFHEDVLSSYAGYLDGDHPVLGKMKEFWTYQATYLSNGRKMFKKLKKTERLNTYKAIVSEFLAEAEWTA</sequence>
<evidence type="ECO:0000313" key="10">
    <source>
        <dbReference type="Proteomes" id="UP000346198"/>
    </source>
</evidence>
<evidence type="ECO:0000256" key="4">
    <source>
        <dbReference type="ARBA" id="ARBA00023002"/>
    </source>
</evidence>
<reference evidence="9 10" key="1">
    <citation type="submission" date="2019-04" db="EMBL/GenBank/DDBJ databases">
        <authorList>
            <person name="Van Vliet M D."/>
        </authorList>
    </citation>
    <scope>NUCLEOTIDE SEQUENCE [LARGE SCALE GENOMIC DNA]</scope>
    <source>
        <strain evidence="9 10">F21</strain>
    </source>
</reference>
<dbReference type="PIRSF" id="PIRSF006621">
    <property type="entry name" value="Dus"/>
    <property type="match status" value="1"/>
</dbReference>
<dbReference type="SUPFAM" id="SSF51395">
    <property type="entry name" value="FMN-linked oxidoreductases"/>
    <property type="match status" value="1"/>
</dbReference>
<evidence type="ECO:0000256" key="5">
    <source>
        <dbReference type="PIRNR" id="PIRNR006621"/>
    </source>
</evidence>
<feature type="binding site" evidence="7">
    <location>
        <position position="138"/>
    </location>
    <ligand>
        <name>FMN</name>
        <dbReference type="ChEBI" id="CHEBI:58210"/>
    </ligand>
</feature>
<evidence type="ECO:0000256" key="2">
    <source>
        <dbReference type="ARBA" id="ARBA00022643"/>
    </source>
</evidence>
<feature type="binding site" evidence="7">
    <location>
        <begin position="223"/>
        <end position="224"/>
    </location>
    <ligand>
        <name>FMN</name>
        <dbReference type="ChEBI" id="CHEBI:58210"/>
    </ligand>
</feature>
<dbReference type="GO" id="GO:0003723">
    <property type="term" value="F:RNA binding"/>
    <property type="evidence" value="ECO:0007669"/>
    <property type="project" value="TreeGrafter"/>
</dbReference>
<dbReference type="InterPro" id="IPR035587">
    <property type="entry name" value="DUS-like_FMN-bd"/>
</dbReference>
<accession>A0A6C2UCX1</accession>
<keyword evidence="3 5" id="KW-0819">tRNA processing</keyword>
<evidence type="ECO:0000256" key="6">
    <source>
        <dbReference type="PIRSR" id="PIRSR006621-1"/>
    </source>
</evidence>
<evidence type="ECO:0000313" key="9">
    <source>
        <dbReference type="EMBL" id="VGO17965.1"/>
    </source>
</evidence>
<feature type="binding site" evidence="7">
    <location>
        <position position="167"/>
    </location>
    <ligand>
        <name>FMN</name>
        <dbReference type="ChEBI" id="CHEBI:58210"/>
    </ligand>
</feature>
<keyword evidence="2 5" id="KW-0288">FMN</keyword>
<evidence type="ECO:0000256" key="1">
    <source>
        <dbReference type="ARBA" id="ARBA00022630"/>
    </source>
</evidence>
<dbReference type="CDD" id="cd02801">
    <property type="entry name" value="DUS_like_FMN"/>
    <property type="match status" value="1"/>
</dbReference>
<dbReference type="PANTHER" id="PTHR45846:SF1">
    <property type="entry name" value="TRNA-DIHYDROURIDINE(47) SYNTHASE [NAD(P)(+)]-LIKE"/>
    <property type="match status" value="1"/>
</dbReference>
<keyword evidence="7" id="KW-0547">Nucleotide-binding</keyword>
<dbReference type="RefSeq" id="WP_136059508.1">
    <property type="nucleotide sequence ID" value="NZ_CAAHFH010000001.1"/>
</dbReference>
<keyword evidence="1 5" id="KW-0285">Flavoprotein</keyword>
<keyword evidence="10" id="KW-1185">Reference proteome</keyword>
<proteinExistence type="inferred from homology"/>